<proteinExistence type="predicted"/>
<gene>
    <name evidence="1" type="ORF">S03H2_51703</name>
</gene>
<reference evidence="1" key="1">
    <citation type="journal article" date="2014" name="Front. Microbiol.">
        <title>High frequency of phylogenetically diverse reductive dehalogenase-homologous genes in deep subseafloor sedimentary metagenomes.</title>
        <authorList>
            <person name="Kawai M."/>
            <person name="Futagami T."/>
            <person name="Toyoda A."/>
            <person name="Takaki Y."/>
            <person name="Nishi S."/>
            <person name="Hori S."/>
            <person name="Arai W."/>
            <person name="Tsubouchi T."/>
            <person name="Morono Y."/>
            <person name="Uchiyama I."/>
            <person name="Ito T."/>
            <person name="Fujiyama A."/>
            <person name="Inagaki F."/>
            <person name="Takami H."/>
        </authorList>
    </citation>
    <scope>NUCLEOTIDE SEQUENCE</scope>
    <source>
        <strain evidence="1">Expedition CK06-06</strain>
    </source>
</reference>
<dbReference type="EMBL" id="BARU01032818">
    <property type="protein sequence ID" value="GAH62022.1"/>
    <property type="molecule type" value="Genomic_DNA"/>
</dbReference>
<name>X1GXZ6_9ZZZZ</name>
<dbReference type="AlphaFoldDB" id="X1GXZ6"/>
<accession>X1GXZ6</accession>
<comment type="caution">
    <text evidence="1">The sequence shown here is derived from an EMBL/GenBank/DDBJ whole genome shotgun (WGS) entry which is preliminary data.</text>
</comment>
<organism evidence="1">
    <name type="scientific">marine sediment metagenome</name>
    <dbReference type="NCBI Taxonomy" id="412755"/>
    <lineage>
        <taxon>unclassified sequences</taxon>
        <taxon>metagenomes</taxon>
        <taxon>ecological metagenomes</taxon>
    </lineage>
</organism>
<evidence type="ECO:0000313" key="1">
    <source>
        <dbReference type="EMBL" id="GAH62022.1"/>
    </source>
</evidence>
<protein>
    <submittedName>
        <fullName evidence="1">Uncharacterized protein</fullName>
    </submittedName>
</protein>
<sequence>MTTRGKQWGEKVKSIRGSYQRDKGLLVSIWQDTQVEYNYLLKLSTQGSLNTD</sequence>